<keyword evidence="3" id="KW-1185">Reference proteome</keyword>
<evidence type="ECO:0000313" key="3">
    <source>
        <dbReference type="Proteomes" id="UP000053676"/>
    </source>
</evidence>
<dbReference type="EMBL" id="KI669139">
    <property type="protein sequence ID" value="ETN69263.1"/>
    <property type="molecule type" value="Genomic_DNA"/>
</dbReference>
<dbReference type="Pfam" id="PF25398">
    <property type="entry name" value="CUX1_N"/>
    <property type="match status" value="1"/>
</dbReference>
<dbReference type="AlphaFoldDB" id="W2SI87"/>
<accession>W2SI87</accession>
<dbReference type="KEGG" id="nai:NECAME_15426"/>
<gene>
    <name evidence="2" type="ORF">NECAME_15426</name>
</gene>
<evidence type="ECO:0000259" key="1">
    <source>
        <dbReference type="Pfam" id="PF25398"/>
    </source>
</evidence>
<protein>
    <recommendedName>
        <fullName evidence="1">Cux N-terminal domain-containing protein</fullName>
    </recommendedName>
</protein>
<name>W2SI87_NECAM</name>
<dbReference type="OrthoDB" id="10257567at2759"/>
<sequence length="77" mass="9190">MDSYLRSWKNVSWENVQLRVDGEIKAIGNRQDEAEEGRKMLVEESNKYRQNTDKRGVLVEVLRYPPLKMEWLCAFDQ</sequence>
<feature type="domain" description="Cux N-terminal" evidence="1">
    <location>
        <begin position="3"/>
        <end position="55"/>
    </location>
</feature>
<dbReference type="Proteomes" id="UP000053676">
    <property type="component" value="Unassembled WGS sequence"/>
</dbReference>
<dbReference type="InterPro" id="IPR057476">
    <property type="entry name" value="Cux_N"/>
</dbReference>
<dbReference type="STRING" id="51031.W2SI87"/>
<organism evidence="2 3">
    <name type="scientific">Necator americanus</name>
    <name type="common">Human hookworm</name>
    <dbReference type="NCBI Taxonomy" id="51031"/>
    <lineage>
        <taxon>Eukaryota</taxon>
        <taxon>Metazoa</taxon>
        <taxon>Ecdysozoa</taxon>
        <taxon>Nematoda</taxon>
        <taxon>Chromadorea</taxon>
        <taxon>Rhabditida</taxon>
        <taxon>Rhabditina</taxon>
        <taxon>Rhabditomorpha</taxon>
        <taxon>Strongyloidea</taxon>
        <taxon>Ancylostomatidae</taxon>
        <taxon>Bunostominae</taxon>
        <taxon>Necator</taxon>
    </lineage>
</organism>
<reference evidence="3" key="1">
    <citation type="journal article" date="2014" name="Nat. Genet.">
        <title>Genome of the human hookworm Necator americanus.</title>
        <authorList>
            <person name="Tang Y.T."/>
            <person name="Gao X."/>
            <person name="Rosa B.A."/>
            <person name="Abubucker S."/>
            <person name="Hallsworth-Pepin K."/>
            <person name="Martin J."/>
            <person name="Tyagi R."/>
            <person name="Heizer E."/>
            <person name="Zhang X."/>
            <person name="Bhonagiri-Palsikar V."/>
            <person name="Minx P."/>
            <person name="Warren W.C."/>
            <person name="Wang Q."/>
            <person name="Zhan B."/>
            <person name="Hotez P.J."/>
            <person name="Sternberg P.W."/>
            <person name="Dougall A."/>
            <person name="Gaze S.T."/>
            <person name="Mulvenna J."/>
            <person name="Sotillo J."/>
            <person name="Ranganathan S."/>
            <person name="Rabelo E.M."/>
            <person name="Wilson R.K."/>
            <person name="Felgner P.L."/>
            <person name="Bethony J."/>
            <person name="Hawdon J.M."/>
            <person name="Gasser R.B."/>
            <person name="Loukas A."/>
            <person name="Mitreva M."/>
        </authorList>
    </citation>
    <scope>NUCLEOTIDE SEQUENCE [LARGE SCALE GENOMIC DNA]</scope>
</reference>
<evidence type="ECO:0000313" key="2">
    <source>
        <dbReference type="EMBL" id="ETN69263.1"/>
    </source>
</evidence>
<proteinExistence type="predicted"/>